<accession>A0A507BLP8</accession>
<keyword evidence="4" id="KW-0175">Coiled coil</keyword>
<name>A0A507BLP8_9PEZI</name>
<dbReference type="Gene3D" id="1.25.40.20">
    <property type="entry name" value="Ankyrin repeat-containing domain"/>
    <property type="match status" value="1"/>
</dbReference>
<dbReference type="SUPFAM" id="SSF48403">
    <property type="entry name" value="Ankyrin repeat"/>
    <property type="match status" value="1"/>
</dbReference>
<dbReference type="PANTHER" id="PTHR24173:SF74">
    <property type="entry name" value="ANKYRIN REPEAT DOMAIN-CONTAINING PROTEIN 16"/>
    <property type="match status" value="1"/>
</dbReference>
<dbReference type="RefSeq" id="XP_030999331.1">
    <property type="nucleotide sequence ID" value="XM_031134864.1"/>
</dbReference>
<protein>
    <submittedName>
        <fullName evidence="6">Uncharacterized protein</fullName>
    </submittedName>
</protein>
<evidence type="ECO:0000256" key="3">
    <source>
        <dbReference type="PROSITE-ProRule" id="PRU00023"/>
    </source>
</evidence>
<dbReference type="Pfam" id="PF12796">
    <property type="entry name" value="Ank_2"/>
    <property type="match status" value="2"/>
</dbReference>
<evidence type="ECO:0000313" key="7">
    <source>
        <dbReference type="Proteomes" id="UP000319257"/>
    </source>
</evidence>
<feature type="repeat" description="ANK" evidence="3">
    <location>
        <begin position="353"/>
        <end position="385"/>
    </location>
</feature>
<dbReference type="OrthoDB" id="4772757at2759"/>
<evidence type="ECO:0000256" key="1">
    <source>
        <dbReference type="ARBA" id="ARBA00022737"/>
    </source>
</evidence>
<feature type="coiled-coil region" evidence="4">
    <location>
        <begin position="41"/>
        <end position="93"/>
    </location>
</feature>
<dbReference type="PANTHER" id="PTHR24173">
    <property type="entry name" value="ANKYRIN REPEAT CONTAINING"/>
    <property type="match status" value="1"/>
</dbReference>
<feature type="compositionally biased region" description="Low complexity" evidence="5">
    <location>
        <begin position="184"/>
        <end position="195"/>
    </location>
</feature>
<comment type="caution">
    <text evidence="6">The sequence shown here is derived from an EMBL/GenBank/DDBJ whole genome shotgun (WGS) entry which is preliminary data.</text>
</comment>
<feature type="repeat" description="ANK" evidence="3">
    <location>
        <begin position="225"/>
        <end position="254"/>
    </location>
</feature>
<evidence type="ECO:0000256" key="2">
    <source>
        <dbReference type="ARBA" id="ARBA00023043"/>
    </source>
</evidence>
<dbReference type="PROSITE" id="PS50088">
    <property type="entry name" value="ANK_REPEAT"/>
    <property type="match status" value="6"/>
</dbReference>
<feature type="repeat" description="ANK" evidence="3">
    <location>
        <begin position="320"/>
        <end position="352"/>
    </location>
</feature>
<dbReference type="PROSITE" id="PS50297">
    <property type="entry name" value="ANK_REP_REGION"/>
    <property type="match status" value="4"/>
</dbReference>
<dbReference type="InterPro" id="IPR002110">
    <property type="entry name" value="Ankyrin_rpt"/>
</dbReference>
<dbReference type="SMART" id="SM00248">
    <property type="entry name" value="ANK"/>
    <property type="match status" value="8"/>
</dbReference>
<feature type="repeat" description="ANK" evidence="3">
    <location>
        <begin position="255"/>
        <end position="287"/>
    </location>
</feature>
<feature type="repeat" description="ANK" evidence="3">
    <location>
        <begin position="287"/>
        <end position="319"/>
    </location>
</feature>
<feature type="repeat" description="ANK" evidence="3">
    <location>
        <begin position="386"/>
        <end position="420"/>
    </location>
</feature>
<dbReference type="GeneID" id="41979512"/>
<feature type="compositionally biased region" description="Basic and acidic residues" evidence="5">
    <location>
        <begin position="501"/>
        <end position="515"/>
    </location>
</feature>
<feature type="region of interest" description="Disordered" evidence="5">
    <location>
        <begin position="174"/>
        <end position="195"/>
    </location>
</feature>
<dbReference type="STRING" id="1093900.A0A507BLP8"/>
<keyword evidence="2 3" id="KW-0040">ANK repeat</keyword>
<gene>
    <name evidence="6" type="ORF">E0L32_012065</name>
</gene>
<evidence type="ECO:0000313" key="6">
    <source>
        <dbReference type="EMBL" id="TPX17620.1"/>
    </source>
</evidence>
<feature type="region of interest" description="Disordered" evidence="5">
    <location>
        <begin position="497"/>
        <end position="548"/>
    </location>
</feature>
<evidence type="ECO:0000256" key="4">
    <source>
        <dbReference type="SAM" id="Coils"/>
    </source>
</evidence>
<keyword evidence="7" id="KW-1185">Reference proteome</keyword>
<keyword evidence="1" id="KW-0677">Repeat</keyword>
<dbReference type="AlphaFoldDB" id="A0A507BLP8"/>
<dbReference type="Proteomes" id="UP000319257">
    <property type="component" value="Unassembled WGS sequence"/>
</dbReference>
<evidence type="ECO:0000256" key="5">
    <source>
        <dbReference type="SAM" id="MobiDB-lite"/>
    </source>
</evidence>
<reference evidence="6 7" key="1">
    <citation type="submission" date="2019-06" db="EMBL/GenBank/DDBJ databases">
        <title>Draft genome sequence of the filamentous fungus Phialemoniopsis curvata isolated from diesel fuel.</title>
        <authorList>
            <person name="Varaljay V.A."/>
            <person name="Lyon W.J."/>
            <person name="Crouch A.L."/>
            <person name="Drake C.E."/>
            <person name="Hollomon J.M."/>
            <person name="Nadeau L.J."/>
            <person name="Nunn H.S."/>
            <person name="Stevenson B.S."/>
            <person name="Bojanowski C.L."/>
            <person name="Crookes-Goodson W.J."/>
        </authorList>
    </citation>
    <scope>NUCLEOTIDE SEQUENCE [LARGE SCALE GENOMIC DNA]</scope>
    <source>
        <strain evidence="6 7">D216</strain>
    </source>
</reference>
<dbReference type="InterPro" id="IPR036770">
    <property type="entry name" value="Ankyrin_rpt-contain_sf"/>
</dbReference>
<organism evidence="6 7">
    <name type="scientific">Thyridium curvatum</name>
    <dbReference type="NCBI Taxonomy" id="1093900"/>
    <lineage>
        <taxon>Eukaryota</taxon>
        <taxon>Fungi</taxon>
        <taxon>Dikarya</taxon>
        <taxon>Ascomycota</taxon>
        <taxon>Pezizomycotina</taxon>
        <taxon>Sordariomycetes</taxon>
        <taxon>Sordariomycetidae</taxon>
        <taxon>Thyridiales</taxon>
        <taxon>Thyridiaceae</taxon>
        <taxon>Thyridium</taxon>
    </lineage>
</organism>
<dbReference type="EMBL" id="SKBQ01000134">
    <property type="protein sequence ID" value="TPX17620.1"/>
    <property type="molecule type" value="Genomic_DNA"/>
</dbReference>
<dbReference type="InParanoid" id="A0A507BLP8"/>
<sequence>MTSITSITSLCSSVANRAAATATEVEEAYGLHTGDEQWADVEKLGQNLKGVSEEATNLERSLERSTAVSITARSEILNQLQEFERALAAIDKQARRLGSVQSQELDVSVVEELLSCLKTELALLGLFQGLLEVQSVRDQDAILNAASARDLLSEASHTRTMVLQRRDIIRTKTSTSADLPPQYSSTQSAGSSSQGASGSGFLSSLANTWNAVTSAMRLKPEPLVSPLCQATLHGDTGLIKGLLSQGANINGKNEDGKTALFCAIDSKRVDMIEFIIEQGANLTTRAKNLPPLFYAAQAGDLAVLETLLQHGADPNEANIIGRQYFIEVIDRGNVDVIRLLLDHGANLHARDITGRGILIQALQGASLEVVRLLLERGSDANERDITGRTALVEAILQHGNTLPLVKLLLDKGADPNVRDITSLPIFSYVLDMQNIPLARLMLEHGADPNAKDLVGQSMFNKVVEAGNKELARVLLDYAADTSGLDAKTLQSIRLYGSSTSRAREESSRAAPREEPPAAATGSDAPPDYESVMEAGKGPVASVAGGKHA</sequence>
<proteinExistence type="predicted"/>